<organism evidence="4 7">
    <name type="scientific">Pediococcus damnosus</name>
    <dbReference type="NCBI Taxonomy" id="51663"/>
    <lineage>
        <taxon>Bacteria</taxon>
        <taxon>Bacillati</taxon>
        <taxon>Bacillota</taxon>
        <taxon>Bacilli</taxon>
        <taxon>Lactobacillales</taxon>
        <taxon>Lactobacillaceae</taxon>
        <taxon>Pediococcus</taxon>
    </lineage>
</organism>
<evidence type="ECO:0000313" key="4">
    <source>
        <dbReference type="EMBL" id="AMV62727.1"/>
    </source>
</evidence>
<keyword evidence="2" id="KW-0732">Signal</keyword>
<feature type="region of interest" description="Disordered" evidence="1">
    <location>
        <begin position="40"/>
        <end position="70"/>
    </location>
</feature>
<evidence type="ECO:0000256" key="1">
    <source>
        <dbReference type="SAM" id="MobiDB-lite"/>
    </source>
</evidence>
<evidence type="ECO:0000256" key="2">
    <source>
        <dbReference type="SAM" id="SignalP"/>
    </source>
</evidence>
<gene>
    <name evidence="4" type="ORF">ADU70_1237</name>
    <name evidence="5" type="ORF">ADU72_1459</name>
</gene>
<evidence type="ECO:0000313" key="7">
    <source>
        <dbReference type="Proteomes" id="UP000076405"/>
    </source>
</evidence>
<evidence type="ECO:0000313" key="6">
    <source>
        <dbReference type="Proteomes" id="UP000076244"/>
    </source>
</evidence>
<dbReference type="RefSeq" id="WP_046871184.1">
    <property type="nucleotide sequence ID" value="NZ_BAAAXI010000003.1"/>
</dbReference>
<dbReference type="EMBL" id="CP012275">
    <property type="protein sequence ID" value="AMV62727.1"/>
    <property type="molecule type" value="Genomic_DNA"/>
</dbReference>
<evidence type="ECO:0000259" key="3">
    <source>
        <dbReference type="Pfam" id="PF13731"/>
    </source>
</evidence>
<dbReference type="InterPro" id="IPR027994">
    <property type="entry name" value="WxL_dom"/>
</dbReference>
<feature type="chain" id="PRO_5014238744" evidence="2">
    <location>
        <begin position="29"/>
        <end position="242"/>
    </location>
</feature>
<dbReference type="GeneID" id="57276715"/>
<keyword evidence="6" id="KW-1185">Reference proteome</keyword>
<feature type="compositionally biased region" description="Low complexity" evidence="1">
    <location>
        <begin position="47"/>
        <end position="60"/>
    </location>
</feature>
<proteinExistence type="predicted"/>
<dbReference type="Proteomes" id="UP000076405">
    <property type="component" value="Chromosome"/>
</dbReference>
<reference evidence="6 7" key="1">
    <citation type="journal article" date="2016" name="PLoS ONE">
        <title>The Identification of Novel Diagnostic Marker Genes for the Detection of Beer Spoiling Pediococcus damnosus Strains Using the BlAst Diagnostic Gene findEr.</title>
        <authorList>
            <person name="Behr J."/>
            <person name="Geissler A.J."/>
            <person name="Schmid J."/>
            <person name="Zehe A."/>
            <person name="Vogel R.F."/>
        </authorList>
    </citation>
    <scope>NUCLEOTIDE SEQUENCE [LARGE SCALE GENOMIC DNA]</scope>
    <source>
        <strain evidence="4 7">TMW 2.1533</strain>
        <strain evidence="5 6">TMW 2.1535</strain>
    </source>
</reference>
<dbReference type="OrthoDB" id="2339326at2"/>
<dbReference type="Pfam" id="PF13731">
    <property type="entry name" value="WxL"/>
    <property type="match status" value="1"/>
</dbReference>
<name>A0A0R2H4A8_9LACO</name>
<feature type="domain" description="WxL" evidence="3">
    <location>
        <begin position="32"/>
        <end position="239"/>
    </location>
</feature>
<dbReference type="KEGG" id="pdm:ADU72_1459"/>
<dbReference type="Proteomes" id="UP000076244">
    <property type="component" value="Chromosome"/>
</dbReference>
<sequence>MINKKLLLSVLSIGTLVLGAVAPVTAFAAESRIEQSTATAAFKENTVDPVDPVDPTNPTDPTDPEIPGTGETGPLTIDYVSSFDFGTHNIPTADATYTAADAKKGDGTAIPNYVQVSDRRAGTPKGWSLTVKEEKQFVDTTGSELSGAALSLGTSQKQAASVGYPTSNDTVTSTTTDTALVPGATTSVMKADVGGGAGTWVDVFGEAGASSVKLMVPAAAHPNADSYSTKLTWTLADTPSGD</sequence>
<dbReference type="EMBL" id="CP012288">
    <property type="protein sequence ID" value="AMV67388.1"/>
    <property type="molecule type" value="Genomic_DNA"/>
</dbReference>
<feature type="signal peptide" evidence="2">
    <location>
        <begin position="1"/>
        <end position="28"/>
    </location>
</feature>
<protein>
    <submittedName>
        <fullName evidence="4">Extracellular protein</fullName>
    </submittedName>
</protein>
<dbReference type="AlphaFoldDB" id="A0A0R2H4A8"/>
<accession>A0A0R2H4A8</accession>
<evidence type="ECO:0000313" key="5">
    <source>
        <dbReference type="EMBL" id="AMV67388.1"/>
    </source>
</evidence>